<gene>
    <name evidence="1" type="ORF">METZ01_LOCUS55062</name>
</gene>
<sequence length="49" mass="5678">MKKTKPVSCLKNMIFSLYLMGYGARQKTGRYFLSIDMISVSQDNVMRIL</sequence>
<name>A0A381SG00_9ZZZZ</name>
<proteinExistence type="predicted"/>
<evidence type="ECO:0000313" key="1">
    <source>
        <dbReference type="EMBL" id="SVA02208.1"/>
    </source>
</evidence>
<accession>A0A381SG00</accession>
<dbReference type="EMBL" id="UINC01002982">
    <property type="protein sequence ID" value="SVA02208.1"/>
    <property type="molecule type" value="Genomic_DNA"/>
</dbReference>
<reference evidence="1" key="1">
    <citation type="submission" date="2018-05" db="EMBL/GenBank/DDBJ databases">
        <authorList>
            <person name="Lanie J.A."/>
            <person name="Ng W.-L."/>
            <person name="Kazmierczak K.M."/>
            <person name="Andrzejewski T.M."/>
            <person name="Davidsen T.M."/>
            <person name="Wayne K.J."/>
            <person name="Tettelin H."/>
            <person name="Glass J.I."/>
            <person name="Rusch D."/>
            <person name="Podicherti R."/>
            <person name="Tsui H.-C.T."/>
            <person name="Winkler M.E."/>
        </authorList>
    </citation>
    <scope>NUCLEOTIDE SEQUENCE</scope>
</reference>
<dbReference type="AlphaFoldDB" id="A0A381SG00"/>
<organism evidence="1">
    <name type="scientific">marine metagenome</name>
    <dbReference type="NCBI Taxonomy" id="408172"/>
    <lineage>
        <taxon>unclassified sequences</taxon>
        <taxon>metagenomes</taxon>
        <taxon>ecological metagenomes</taxon>
    </lineage>
</organism>
<protein>
    <submittedName>
        <fullName evidence="1">Uncharacterized protein</fullName>
    </submittedName>
</protein>